<evidence type="ECO:0000313" key="1">
    <source>
        <dbReference type="EMBL" id="KAK4021332.1"/>
    </source>
</evidence>
<comment type="caution">
    <text evidence="1">The sequence shown here is derived from an EMBL/GenBank/DDBJ whole genome shotgun (WGS) entry which is preliminary data.</text>
</comment>
<sequence>MEEDIKDNRFFPLILSMIAKVVMPLTGPLRSPAVMKECAITTIVACRADSVLVAEAQPKLVDWEKLLRLWCSYWTTR</sequence>
<keyword evidence="2" id="KW-1185">Reference proteome</keyword>
<name>A0ABR0A868_9CRUS</name>
<reference evidence="1 2" key="1">
    <citation type="journal article" date="2023" name="Nucleic Acids Res.">
        <title>The hologenome of Daphnia magna reveals possible DNA methylation and microbiome-mediated evolution of the host genome.</title>
        <authorList>
            <person name="Chaturvedi A."/>
            <person name="Li X."/>
            <person name="Dhandapani V."/>
            <person name="Marshall H."/>
            <person name="Kissane S."/>
            <person name="Cuenca-Cambronero M."/>
            <person name="Asole G."/>
            <person name="Calvet F."/>
            <person name="Ruiz-Romero M."/>
            <person name="Marangio P."/>
            <person name="Guigo R."/>
            <person name="Rago D."/>
            <person name="Mirbahai L."/>
            <person name="Eastwood N."/>
            <person name="Colbourne J.K."/>
            <person name="Zhou J."/>
            <person name="Mallon E."/>
            <person name="Orsini L."/>
        </authorList>
    </citation>
    <scope>NUCLEOTIDE SEQUENCE [LARGE SCALE GENOMIC DNA]</scope>
    <source>
        <strain evidence="1">LRV0_1</strain>
    </source>
</reference>
<dbReference type="Proteomes" id="UP001234178">
    <property type="component" value="Unassembled WGS sequence"/>
</dbReference>
<proteinExistence type="predicted"/>
<gene>
    <name evidence="1" type="ORF">OUZ56_003249</name>
</gene>
<protein>
    <submittedName>
        <fullName evidence="1">Uncharacterized protein</fullName>
    </submittedName>
</protein>
<organism evidence="1 2">
    <name type="scientific">Daphnia magna</name>
    <dbReference type="NCBI Taxonomy" id="35525"/>
    <lineage>
        <taxon>Eukaryota</taxon>
        <taxon>Metazoa</taxon>
        <taxon>Ecdysozoa</taxon>
        <taxon>Arthropoda</taxon>
        <taxon>Crustacea</taxon>
        <taxon>Branchiopoda</taxon>
        <taxon>Diplostraca</taxon>
        <taxon>Cladocera</taxon>
        <taxon>Anomopoda</taxon>
        <taxon>Daphniidae</taxon>
        <taxon>Daphnia</taxon>
    </lineage>
</organism>
<evidence type="ECO:0000313" key="2">
    <source>
        <dbReference type="Proteomes" id="UP001234178"/>
    </source>
</evidence>
<dbReference type="EMBL" id="JAOYFB010000036">
    <property type="protein sequence ID" value="KAK4021332.1"/>
    <property type="molecule type" value="Genomic_DNA"/>
</dbReference>
<accession>A0ABR0A868</accession>